<evidence type="ECO:0000256" key="4">
    <source>
        <dbReference type="ARBA" id="ARBA00022777"/>
    </source>
</evidence>
<dbReference type="Pfam" id="PF02782">
    <property type="entry name" value="FGGY_C"/>
    <property type="match status" value="1"/>
</dbReference>
<dbReference type="AlphaFoldDB" id="A0A1X9LM70"/>
<dbReference type="EMBL" id="CP020715">
    <property type="protein sequence ID" value="ARJ04209.1"/>
    <property type="molecule type" value="Genomic_DNA"/>
</dbReference>
<comment type="similarity">
    <text evidence="1">Belongs to the FGGY kinase family.</text>
</comment>
<accession>A0A1X9LM70</accession>
<dbReference type="GO" id="GO:0016301">
    <property type="term" value="F:kinase activity"/>
    <property type="evidence" value="ECO:0007669"/>
    <property type="project" value="UniProtKB-KW"/>
</dbReference>
<evidence type="ECO:0000256" key="3">
    <source>
        <dbReference type="ARBA" id="ARBA00022679"/>
    </source>
</evidence>
<dbReference type="InterPro" id="IPR050406">
    <property type="entry name" value="FGGY_Carb_Kinase"/>
</dbReference>
<dbReference type="PANTHER" id="PTHR43095:SF5">
    <property type="entry name" value="XYLULOSE KINASE"/>
    <property type="match status" value="1"/>
</dbReference>
<gene>
    <name evidence="5" type="ORF">B5808_02415</name>
</gene>
<dbReference type="RefSeq" id="WP_085018114.1">
    <property type="nucleotide sequence ID" value="NZ_BMHD01000001.1"/>
</dbReference>
<dbReference type="STRING" id="1619308.B5808_02415"/>
<dbReference type="SUPFAM" id="SSF53067">
    <property type="entry name" value="Actin-like ATPase domain"/>
    <property type="match status" value="2"/>
</dbReference>
<keyword evidence="4 5" id="KW-0418">Kinase</keyword>
<dbReference type="InterPro" id="IPR043129">
    <property type="entry name" value="ATPase_NBD"/>
</dbReference>
<dbReference type="InterPro" id="IPR018484">
    <property type="entry name" value="FGGY_N"/>
</dbReference>
<keyword evidence="2" id="KW-0119">Carbohydrate metabolism</keyword>
<keyword evidence="3" id="KW-0808">Transferase</keyword>
<evidence type="ECO:0000313" key="5">
    <source>
        <dbReference type="EMBL" id="ARJ04209.1"/>
    </source>
</evidence>
<dbReference type="PANTHER" id="PTHR43095">
    <property type="entry name" value="SUGAR KINASE"/>
    <property type="match status" value="1"/>
</dbReference>
<dbReference type="Gene3D" id="3.30.420.40">
    <property type="match status" value="3"/>
</dbReference>
<dbReference type="InterPro" id="IPR000577">
    <property type="entry name" value="Carb_kinase_FGGY"/>
</dbReference>
<evidence type="ECO:0000256" key="1">
    <source>
        <dbReference type="ARBA" id="ARBA00009156"/>
    </source>
</evidence>
<dbReference type="InterPro" id="IPR018485">
    <property type="entry name" value="FGGY_C"/>
</dbReference>
<evidence type="ECO:0000256" key="2">
    <source>
        <dbReference type="ARBA" id="ARBA00022629"/>
    </source>
</evidence>
<dbReference type="GO" id="GO:0042732">
    <property type="term" value="P:D-xylose metabolic process"/>
    <property type="evidence" value="ECO:0007669"/>
    <property type="project" value="UniProtKB-KW"/>
</dbReference>
<organism evidence="5 6">
    <name type="scientific">Cnuibacter physcomitrellae</name>
    <dbReference type="NCBI Taxonomy" id="1619308"/>
    <lineage>
        <taxon>Bacteria</taxon>
        <taxon>Bacillati</taxon>
        <taxon>Actinomycetota</taxon>
        <taxon>Actinomycetes</taxon>
        <taxon>Micrococcales</taxon>
        <taxon>Microbacteriaceae</taxon>
        <taxon>Cnuibacter</taxon>
    </lineage>
</organism>
<dbReference type="PIRSF" id="PIRSF000538">
    <property type="entry name" value="GlpK"/>
    <property type="match status" value="1"/>
</dbReference>
<protein>
    <submittedName>
        <fullName evidence="5">Sugar kinase</fullName>
    </submittedName>
</protein>
<evidence type="ECO:0000313" key="6">
    <source>
        <dbReference type="Proteomes" id="UP000192775"/>
    </source>
</evidence>
<dbReference type="KEGG" id="cphy:B5808_02415"/>
<name>A0A1X9LM70_9MICO</name>
<dbReference type="Pfam" id="PF00370">
    <property type="entry name" value="FGGY_N"/>
    <property type="match status" value="2"/>
</dbReference>
<sequence length="482" mass="50867">MTRHVVAIDNGSQSTKVLVVDEHGAVKASARVGLRPYETPAPGHVVHPDDDVWDSIAAATRVALERFDGDHGSIVGVGLCTIRFCRALLRADGSLAEPLLSWMDDRVGRPFDGAPGVERLSTSSGYVAHRLTGEFRDAAANFQGVWPIDQRTWRWSDDPAAYEATGMPRRMLPELVEPGGLLGTVTADAARATGLPVGLPVYATANDKAVEALGAGLARGDELLLSLGTYISSMTIAPGPESGSAYWTNFGSRPRQYLAESEGIRRGMWTVSWFRSLLTESPPPGPATDVPAVVASQDDLYALEAELSRAAASLPLGSEGVTVVLDWLATAGEPTRRGAIVGFSGSQGRAHIHRAILEGIAFTMADHAEAMADELGRRFTSLVVTGGGAHSDLMLQLAADAFGLPVRRSRVDDAAGIGAAVCAAVGAGVHPSWDDAVARMVGVLPATEPGSEAPAAARLRVVHRGIRERVRALSAWAAEQER</sequence>
<proteinExistence type="inferred from homology"/>
<keyword evidence="6" id="KW-1185">Reference proteome</keyword>
<keyword evidence="2" id="KW-0859">Xylose metabolism</keyword>
<dbReference type="Proteomes" id="UP000192775">
    <property type="component" value="Chromosome"/>
</dbReference>
<reference evidence="5 6" key="1">
    <citation type="submission" date="2017-04" db="EMBL/GenBank/DDBJ databases">
        <authorList>
            <person name="Afonso C.L."/>
            <person name="Miller P.J."/>
            <person name="Scott M.A."/>
            <person name="Spackman E."/>
            <person name="Goraichik I."/>
            <person name="Dimitrov K.M."/>
            <person name="Suarez D.L."/>
            <person name="Swayne D.E."/>
        </authorList>
    </citation>
    <scope>NUCLEOTIDE SEQUENCE [LARGE SCALE GENOMIC DNA]</scope>
    <source>
        <strain evidence="6">XA(T)</strain>
    </source>
</reference>